<evidence type="ECO:0000256" key="2">
    <source>
        <dbReference type="ARBA" id="ARBA00012528"/>
    </source>
</evidence>
<dbReference type="RefSeq" id="WP_240589830.1">
    <property type="nucleotide sequence ID" value="NZ_JAKUDL010000001.1"/>
</dbReference>
<proteinExistence type="predicted"/>
<dbReference type="EMBL" id="JAKUDL010000001">
    <property type="protein sequence ID" value="MCH4293250.1"/>
    <property type="molecule type" value="Genomic_DNA"/>
</dbReference>
<evidence type="ECO:0000313" key="8">
    <source>
        <dbReference type="Proteomes" id="UP001297581"/>
    </source>
</evidence>
<feature type="domain" description="GGDEF" evidence="6">
    <location>
        <begin position="425"/>
        <end position="560"/>
    </location>
</feature>
<evidence type="ECO:0000256" key="5">
    <source>
        <dbReference type="SAM" id="Phobius"/>
    </source>
</evidence>
<evidence type="ECO:0000259" key="6">
    <source>
        <dbReference type="PROSITE" id="PS50887"/>
    </source>
</evidence>
<evidence type="ECO:0000256" key="1">
    <source>
        <dbReference type="ARBA" id="ARBA00001946"/>
    </source>
</evidence>
<name>A0AAJ1BEL1_9GAMM</name>
<dbReference type="AlphaFoldDB" id="A0AAJ1BEL1"/>
<dbReference type="GO" id="GO:0052621">
    <property type="term" value="F:diguanylate cyclase activity"/>
    <property type="evidence" value="ECO:0007669"/>
    <property type="project" value="UniProtKB-EC"/>
</dbReference>
<evidence type="ECO:0000256" key="3">
    <source>
        <dbReference type="ARBA" id="ARBA00034247"/>
    </source>
</evidence>
<dbReference type="InterPro" id="IPR029787">
    <property type="entry name" value="Nucleotide_cyclase"/>
</dbReference>
<protein>
    <recommendedName>
        <fullName evidence="2">diguanylate cyclase</fullName>
        <ecNumber evidence="2">2.7.7.65</ecNumber>
    </recommendedName>
</protein>
<dbReference type="GO" id="GO:1902201">
    <property type="term" value="P:negative regulation of bacterial-type flagellum-dependent cell motility"/>
    <property type="evidence" value="ECO:0007669"/>
    <property type="project" value="TreeGrafter"/>
</dbReference>
<dbReference type="SUPFAM" id="SSF55073">
    <property type="entry name" value="Nucleotide cyclase"/>
    <property type="match status" value="1"/>
</dbReference>
<gene>
    <name evidence="7" type="ORF">MJ923_02885</name>
</gene>
<keyword evidence="5" id="KW-0472">Membrane</keyword>
<accession>A0AAJ1BEL1</accession>
<dbReference type="PANTHER" id="PTHR45138">
    <property type="entry name" value="REGULATORY COMPONENTS OF SENSORY TRANSDUCTION SYSTEM"/>
    <property type="match status" value="1"/>
</dbReference>
<keyword evidence="5" id="KW-1133">Transmembrane helix</keyword>
<keyword evidence="5" id="KW-0812">Transmembrane</keyword>
<dbReference type="CDD" id="cd01949">
    <property type="entry name" value="GGDEF"/>
    <property type="match status" value="1"/>
</dbReference>
<dbReference type="InterPro" id="IPR043128">
    <property type="entry name" value="Rev_trsase/Diguanyl_cyclase"/>
</dbReference>
<feature type="transmembrane region" description="Helical" evidence="5">
    <location>
        <begin position="268"/>
        <end position="289"/>
    </location>
</feature>
<evidence type="ECO:0000256" key="4">
    <source>
        <dbReference type="SAM" id="Coils"/>
    </source>
</evidence>
<dbReference type="SMART" id="SM00267">
    <property type="entry name" value="GGDEF"/>
    <property type="match status" value="1"/>
</dbReference>
<dbReference type="NCBIfam" id="TIGR00254">
    <property type="entry name" value="GGDEF"/>
    <property type="match status" value="1"/>
</dbReference>
<feature type="transmembrane region" description="Helical" evidence="5">
    <location>
        <begin position="243"/>
        <end position="262"/>
    </location>
</feature>
<comment type="cofactor">
    <cofactor evidence="1">
        <name>Mg(2+)</name>
        <dbReference type="ChEBI" id="CHEBI:18420"/>
    </cofactor>
</comment>
<sequence>MSGLKGILYFLLLFPLLSAWGEGITLSDANRQLPLAPLYQTPLLASFESLNLPTQLDSHGHELPWQQLPLKNQSDDVSHWVLTQPLWVPPAKIYLLRHSSGSVSELPLEQLPAPMPVRQLALTLDPGESVTFYLQGKQLPQTLWKRSWWQHWDQVQRSILLLIFGAQLTLMLCLGLMSLLPQLRTPLAAVPLLVSIPLLLLMLPPSALLPTPPFWPIALTLAQACANYRLFQHEQLSTSLKKMLIMQTLCGLSIGIAALGSVEFALPLVLPVLLIGCLLSALSLLQLLMVEHQGQWLLLAGVQLMVGTLATSLSSGPELENFALCAAQPLLMSVLVFLYLCQQLMQPMARSANSKATLKDLVRLKESHLLAEQFDLLQNQYRELELQHRLLQEKNAIDFLTGLRNRQFFDERFSAEMARSARESTPISLLLIDIDHFKDVNDKYGHRVGDEVLKSVAKRFYYVLKRPSDAICRYGGEEFAIILPNTHGQGALHIAELILNNIRSKPVTTAQGEIHCTVSIGIASTVHSYQQNEGRLIEDADKALYRAKQNGRDRIELAPSKPYVVKDERPMKA</sequence>
<comment type="catalytic activity">
    <reaction evidence="3">
        <text>2 GTP = 3',3'-c-di-GMP + 2 diphosphate</text>
        <dbReference type="Rhea" id="RHEA:24898"/>
        <dbReference type="ChEBI" id="CHEBI:33019"/>
        <dbReference type="ChEBI" id="CHEBI:37565"/>
        <dbReference type="ChEBI" id="CHEBI:58805"/>
        <dbReference type="EC" id="2.7.7.65"/>
    </reaction>
</comment>
<organism evidence="7 8">
    <name type="scientific">Shewanella zhuhaiensis</name>
    <dbReference type="NCBI Taxonomy" id="2919576"/>
    <lineage>
        <taxon>Bacteria</taxon>
        <taxon>Pseudomonadati</taxon>
        <taxon>Pseudomonadota</taxon>
        <taxon>Gammaproteobacteria</taxon>
        <taxon>Alteromonadales</taxon>
        <taxon>Shewanellaceae</taxon>
        <taxon>Shewanella</taxon>
    </lineage>
</organism>
<comment type="caution">
    <text evidence="7">The sequence shown here is derived from an EMBL/GenBank/DDBJ whole genome shotgun (WGS) entry which is preliminary data.</text>
</comment>
<dbReference type="Gene3D" id="3.30.70.270">
    <property type="match status" value="1"/>
</dbReference>
<dbReference type="PANTHER" id="PTHR45138:SF9">
    <property type="entry name" value="DIGUANYLATE CYCLASE DGCM-RELATED"/>
    <property type="match status" value="1"/>
</dbReference>
<dbReference type="EC" id="2.7.7.65" evidence="2"/>
<dbReference type="InterPro" id="IPR050469">
    <property type="entry name" value="Diguanylate_Cyclase"/>
</dbReference>
<dbReference type="Proteomes" id="UP001297581">
    <property type="component" value="Unassembled WGS sequence"/>
</dbReference>
<reference evidence="7 8" key="1">
    <citation type="submission" date="2022-02" db="EMBL/GenBank/DDBJ databases">
        <title>The genome sequence of Shewanella sp. 3B26.</title>
        <authorList>
            <person name="Du J."/>
        </authorList>
    </citation>
    <scope>NUCLEOTIDE SEQUENCE [LARGE SCALE GENOMIC DNA]</scope>
    <source>
        <strain evidence="7 8">3B26</strain>
    </source>
</reference>
<keyword evidence="4" id="KW-0175">Coiled coil</keyword>
<feature type="coiled-coil region" evidence="4">
    <location>
        <begin position="367"/>
        <end position="394"/>
    </location>
</feature>
<feature type="transmembrane region" description="Helical" evidence="5">
    <location>
        <begin position="321"/>
        <end position="341"/>
    </location>
</feature>
<dbReference type="InterPro" id="IPR000160">
    <property type="entry name" value="GGDEF_dom"/>
</dbReference>
<evidence type="ECO:0000313" key="7">
    <source>
        <dbReference type="EMBL" id="MCH4293250.1"/>
    </source>
</evidence>
<dbReference type="Pfam" id="PF00990">
    <property type="entry name" value="GGDEF"/>
    <property type="match status" value="1"/>
</dbReference>
<feature type="transmembrane region" description="Helical" evidence="5">
    <location>
        <begin position="187"/>
        <end position="208"/>
    </location>
</feature>
<dbReference type="GO" id="GO:0043709">
    <property type="term" value="P:cell adhesion involved in single-species biofilm formation"/>
    <property type="evidence" value="ECO:0007669"/>
    <property type="project" value="TreeGrafter"/>
</dbReference>
<feature type="transmembrane region" description="Helical" evidence="5">
    <location>
        <begin position="159"/>
        <end position="180"/>
    </location>
</feature>
<keyword evidence="8" id="KW-1185">Reference proteome</keyword>
<dbReference type="GO" id="GO:0005886">
    <property type="term" value="C:plasma membrane"/>
    <property type="evidence" value="ECO:0007669"/>
    <property type="project" value="TreeGrafter"/>
</dbReference>
<dbReference type="PROSITE" id="PS50887">
    <property type="entry name" value="GGDEF"/>
    <property type="match status" value="1"/>
</dbReference>
<dbReference type="FunFam" id="3.30.70.270:FF:000001">
    <property type="entry name" value="Diguanylate cyclase domain protein"/>
    <property type="match status" value="1"/>
</dbReference>